<feature type="binding site" evidence="6">
    <location>
        <position position="140"/>
    </location>
    <ligand>
        <name>Zn(2+)</name>
        <dbReference type="ChEBI" id="CHEBI:29105"/>
        <note>catalytic</note>
    </ligand>
</feature>
<keyword evidence="7" id="KW-0732">Signal</keyword>
<feature type="binding site" evidence="6">
    <location>
        <position position="134"/>
    </location>
    <ligand>
        <name>Zn(2+)</name>
        <dbReference type="ChEBI" id="CHEBI:29105"/>
        <note>catalytic</note>
    </ligand>
</feature>
<comment type="caution">
    <text evidence="6">Lacks conserved residue(s) required for the propagation of feature annotation.</text>
</comment>
<protein>
    <recommendedName>
        <fullName evidence="7">Metalloendopeptidase</fullName>
        <ecNumber evidence="7">3.4.24.-</ecNumber>
    </recommendedName>
</protein>
<keyword evidence="4 6" id="KW-0862">Zinc</keyword>
<dbReference type="PANTHER" id="PTHR10127:SF780">
    <property type="entry name" value="METALLOENDOPEPTIDASE"/>
    <property type="match status" value="1"/>
</dbReference>
<dbReference type="SMART" id="SM00235">
    <property type="entry name" value="ZnMc"/>
    <property type="match status" value="1"/>
</dbReference>
<organism evidence="9 10">
    <name type="scientific">Cynoglossus semilaevis</name>
    <name type="common">Tongue sole</name>
    <dbReference type="NCBI Taxonomy" id="244447"/>
    <lineage>
        <taxon>Eukaryota</taxon>
        <taxon>Metazoa</taxon>
        <taxon>Chordata</taxon>
        <taxon>Craniata</taxon>
        <taxon>Vertebrata</taxon>
        <taxon>Euteleostomi</taxon>
        <taxon>Actinopterygii</taxon>
        <taxon>Neopterygii</taxon>
        <taxon>Teleostei</taxon>
        <taxon>Neoteleostei</taxon>
        <taxon>Acanthomorphata</taxon>
        <taxon>Carangaria</taxon>
        <taxon>Pleuronectiformes</taxon>
        <taxon>Pleuronectoidei</taxon>
        <taxon>Cynoglossidae</taxon>
        <taxon>Cynoglossinae</taxon>
        <taxon>Cynoglossus</taxon>
    </lineage>
</organism>
<dbReference type="OMA" id="RRNADPC"/>
<reference evidence="9" key="1">
    <citation type="submission" date="2025-08" db="UniProtKB">
        <authorList>
            <consortium name="Ensembl"/>
        </authorList>
    </citation>
    <scope>IDENTIFICATION</scope>
</reference>
<reference evidence="9" key="2">
    <citation type="submission" date="2025-09" db="UniProtKB">
        <authorList>
            <consortium name="Ensembl"/>
        </authorList>
    </citation>
    <scope>IDENTIFICATION</scope>
</reference>
<evidence type="ECO:0000256" key="3">
    <source>
        <dbReference type="ARBA" id="ARBA00022801"/>
    </source>
</evidence>
<keyword evidence="5 6" id="KW-0482">Metalloprotease</keyword>
<feature type="signal peptide" evidence="7">
    <location>
        <begin position="1"/>
        <end position="18"/>
    </location>
</feature>
<sequence length="259" mass="30472">MTPVFYSIISIFLMTTSASYFTDLFQEDIVWYKNRNAAPCTKYKCKWPKQGNHTVVPYVISARYSKPQITSILKGFSEKTCVKFVLRTNQRDYINIFSGYGCWSFVGRLRGKQPLSLNKYLCMYTKVMQHEFLHALGFLHEHSRSDRNEHVKINWHNIRKGKARNFSMLKTINYNISYDYNSVMQYQNKAFSKNGAPTIVVRDDLTRVLGKKKSMSDSDYARVNMLYECCKYIQINSLRVYTFMSHQCLNILHVISYHV</sequence>
<feature type="domain" description="Peptidase M12A" evidence="8">
    <location>
        <begin position="36"/>
        <end position="231"/>
    </location>
</feature>
<dbReference type="GeneTree" id="ENSGT00940000161051"/>
<dbReference type="PROSITE" id="PS51864">
    <property type="entry name" value="ASTACIN"/>
    <property type="match status" value="1"/>
</dbReference>
<keyword evidence="10" id="KW-1185">Reference proteome</keyword>
<dbReference type="Pfam" id="PF01400">
    <property type="entry name" value="Astacin"/>
    <property type="match status" value="1"/>
</dbReference>
<dbReference type="InterPro" id="IPR006026">
    <property type="entry name" value="Peptidase_Metallo"/>
</dbReference>
<dbReference type="InterPro" id="IPR024079">
    <property type="entry name" value="MetalloPept_cat_dom_sf"/>
</dbReference>
<evidence type="ECO:0000256" key="4">
    <source>
        <dbReference type="ARBA" id="ARBA00022833"/>
    </source>
</evidence>
<proteinExistence type="predicted"/>
<feature type="binding site" evidence="6">
    <location>
        <position position="130"/>
    </location>
    <ligand>
        <name>Zn(2+)</name>
        <dbReference type="ChEBI" id="CHEBI:29105"/>
        <note>catalytic</note>
    </ligand>
</feature>
<evidence type="ECO:0000256" key="7">
    <source>
        <dbReference type="RuleBase" id="RU361183"/>
    </source>
</evidence>
<dbReference type="GO" id="GO:0004222">
    <property type="term" value="F:metalloendopeptidase activity"/>
    <property type="evidence" value="ECO:0007669"/>
    <property type="project" value="UniProtKB-UniRule"/>
</dbReference>
<dbReference type="Proteomes" id="UP000265120">
    <property type="component" value="Unassembled WGS sequence"/>
</dbReference>
<feature type="chain" id="PRO_5017848435" description="Metalloendopeptidase" evidence="7">
    <location>
        <begin position="19"/>
        <end position="259"/>
    </location>
</feature>
<dbReference type="InterPro" id="IPR001506">
    <property type="entry name" value="Peptidase_M12A"/>
</dbReference>
<dbReference type="PANTHER" id="PTHR10127">
    <property type="entry name" value="DISCOIDIN, CUB, EGF, LAMININ , AND ZINC METALLOPROTEASE DOMAIN CONTAINING"/>
    <property type="match status" value="1"/>
</dbReference>
<evidence type="ECO:0000259" key="8">
    <source>
        <dbReference type="PROSITE" id="PS51864"/>
    </source>
</evidence>
<keyword evidence="1 6" id="KW-0645">Protease</keyword>
<evidence type="ECO:0000256" key="2">
    <source>
        <dbReference type="ARBA" id="ARBA00022723"/>
    </source>
</evidence>
<name>A0A3P8VJD0_CYNSE</name>
<accession>A0A3P8VJD0</accession>
<evidence type="ECO:0000256" key="6">
    <source>
        <dbReference type="PROSITE-ProRule" id="PRU01211"/>
    </source>
</evidence>
<keyword evidence="2 6" id="KW-0479">Metal-binding</keyword>
<feature type="active site" evidence="6">
    <location>
        <position position="131"/>
    </location>
</feature>
<comment type="cofactor">
    <cofactor evidence="6 7">
        <name>Zn(2+)</name>
        <dbReference type="ChEBI" id="CHEBI:29105"/>
    </cofactor>
    <text evidence="6 7">Binds 1 zinc ion per subunit.</text>
</comment>
<dbReference type="Gene3D" id="3.40.390.10">
    <property type="entry name" value="Collagenase (Catalytic Domain)"/>
    <property type="match status" value="1"/>
</dbReference>
<dbReference type="GO" id="GO:0008270">
    <property type="term" value="F:zinc ion binding"/>
    <property type="evidence" value="ECO:0007669"/>
    <property type="project" value="UniProtKB-UniRule"/>
</dbReference>
<keyword evidence="3 6" id="KW-0378">Hydrolase</keyword>
<dbReference type="AlphaFoldDB" id="A0A3P8VJD0"/>
<evidence type="ECO:0000313" key="10">
    <source>
        <dbReference type="Proteomes" id="UP000265120"/>
    </source>
</evidence>
<evidence type="ECO:0000256" key="1">
    <source>
        <dbReference type="ARBA" id="ARBA00022670"/>
    </source>
</evidence>
<evidence type="ECO:0000313" key="9">
    <source>
        <dbReference type="Ensembl" id="ENSCSEP00000014442.1"/>
    </source>
</evidence>
<evidence type="ECO:0000256" key="5">
    <source>
        <dbReference type="ARBA" id="ARBA00023049"/>
    </source>
</evidence>
<dbReference type="PRINTS" id="PR00480">
    <property type="entry name" value="ASTACIN"/>
</dbReference>
<dbReference type="EC" id="3.4.24.-" evidence="7"/>
<dbReference type="GO" id="GO:0006508">
    <property type="term" value="P:proteolysis"/>
    <property type="evidence" value="ECO:0007669"/>
    <property type="project" value="UniProtKB-KW"/>
</dbReference>
<dbReference type="SUPFAM" id="SSF55486">
    <property type="entry name" value="Metalloproteases ('zincins'), catalytic domain"/>
    <property type="match status" value="1"/>
</dbReference>
<dbReference type="Ensembl" id="ENSCSET00000014612.1">
    <property type="protein sequence ID" value="ENSCSEP00000014442.1"/>
    <property type="gene ID" value="ENSCSEG00000009293.1"/>
</dbReference>
<dbReference type="InParanoid" id="A0A3P8VJD0"/>